<dbReference type="InterPro" id="IPR048279">
    <property type="entry name" value="MdtK-like"/>
</dbReference>
<reference evidence="11 12" key="1">
    <citation type="submission" date="2020-01" db="EMBL/GenBank/DDBJ databases">
        <title>Anaeroalcalibacter tamaniensis gen. nov., sp. nov., moderately halophilic strictly anaerobic fermenter bacterium from mud volcano of Taman peninsula.</title>
        <authorList>
            <person name="Frolova A."/>
            <person name="Merkel A.Y."/>
            <person name="Slobodkin A.I."/>
        </authorList>
    </citation>
    <scope>NUCLEOTIDE SEQUENCE [LARGE SCALE GENOMIC DNA]</scope>
    <source>
        <strain evidence="11 12">F-3ap</strain>
    </source>
</reference>
<dbReference type="Pfam" id="PF01554">
    <property type="entry name" value="MatE"/>
    <property type="match status" value="2"/>
</dbReference>
<dbReference type="Proteomes" id="UP000461585">
    <property type="component" value="Unassembled WGS sequence"/>
</dbReference>
<feature type="transmembrane region" description="Helical" evidence="10">
    <location>
        <begin position="53"/>
        <end position="74"/>
    </location>
</feature>
<proteinExistence type="inferred from homology"/>
<feature type="transmembrane region" description="Helical" evidence="10">
    <location>
        <begin position="320"/>
        <end position="340"/>
    </location>
</feature>
<feature type="transmembrane region" description="Helical" evidence="10">
    <location>
        <begin position="421"/>
        <end position="441"/>
    </location>
</feature>
<gene>
    <name evidence="11" type="ORF">GXN74_09000</name>
</gene>
<dbReference type="GO" id="GO:0005886">
    <property type="term" value="C:plasma membrane"/>
    <property type="evidence" value="ECO:0007669"/>
    <property type="project" value="UniProtKB-SubCell"/>
</dbReference>
<keyword evidence="7 10" id="KW-1133">Transmembrane helix</keyword>
<organism evidence="11 12">
    <name type="scientific">Anaerotalea alkaliphila</name>
    <dbReference type="NCBI Taxonomy" id="2662126"/>
    <lineage>
        <taxon>Bacteria</taxon>
        <taxon>Bacillati</taxon>
        <taxon>Bacillota</taxon>
        <taxon>Clostridia</taxon>
        <taxon>Eubacteriales</taxon>
        <taxon>Anaerotalea</taxon>
    </lineage>
</organism>
<dbReference type="GO" id="GO:0042910">
    <property type="term" value="F:xenobiotic transmembrane transporter activity"/>
    <property type="evidence" value="ECO:0007669"/>
    <property type="project" value="InterPro"/>
</dbReference>
<dbReference type="PANTHER" id="PTHR43823">
    <property type="entry name" value="SPORULATION PROTEIN YKVU"/>
    <property type="match status" value="1"/>
</dbReference>
<dbReference type="AlphaFoldDB" id="A0A7X5HWD5"/>
<keyword evidence="8 10" id="KW-0472">Membrane</keyword>
<evidence type="ECO:0000256" key="8">
    <source>
        <dbReference type="ARBA" id="ARBA00023136"/>
    </source>
</evidence>
<evidence type="ECO:0000256" key="6">
    <source>
        <dbReference type="ARBA" id="ARBA00022692"/>
    </source>
</evidence>
<dbReference type="InterPro" id="IPR051327">
    <property type="entry name" value="MATE_MepA_subfamily"/>
</dbReference>
<evidence type="ECO:0000256" key="5">
    <source>
        <dbReference type="ARBA" id="ARBA00022475"/>
    </source>
</evidence>
<sequence length="451" mass="48067">MDYVNPLGVEKIHKLLVRFSLPAIVGMTVNSLYNVVDRIFIGNSPDLGADGLAGITVAFPLMILLLSVGILFGLGGATIFSIRLGEGRQEAAEHALGNAFTLLAASGVLFLLLGQAFVRPLLAAFGAGGTVLPHAVAYMRVVLFGAVFQMGSIGLNNFIRADGNPKIAMQTMFLGAGTNILLDPVFIFGLRMGMAGAALATVLAQGLSYAWVVSYFLGKRSRSKLRLRHLRPEPGLVGRIAVLGLPESSLQVANSLLNAILNKSLFVYGGAVAVSAMGIVNSLQMLLLLPVIGLRQGLQPIVSFNFGAGKHLRVKQAVRLGLAAATGMVAAGYIVTRIFPEQLVGLFNREPELLHFGARAIRAWLLLMPVVGVQIVGASFFQATGRYRSALFLTLTRQLLLLVPALLVFPRLWGLEGLLHAAPFADFFSFALTAVWLHFGLQGLGKGATKE</sequence>
<comment type="subcellular location">
    <subcellularLocation>
        <location evidence="1">Cell membrane</location>
        <topology evidence="1">Multi-pass membrane protein</topology>
    </subcellularLocation>
</comment>
<keyword evidence="9" id="KW-0046">Antibiotic resistance</keyword>
<feature type="transmembrane region" description="Helical" evidence="10">
    <location>
        <begin position="15"/>
        <end position="33"/>
    </location>
</feature>
<evidence type="ECO:0000313" key="12">
    <source>
        <dbReference type="Proteomes" id="UP000461585"/>
    </source>
</evidence>
<evidence type="ECO:0000256" key="1">
    <source>
        <dbReference type="ARBA" id="ARBA00004651"/>
    </source>
</evidence>
<dbReference type="InterPro" id="IPR045070">
    <property type="entry name" value="MATE_MepA-like"/>
</dbReference>
<evidence type="ECO:0000256" key="4">
    <source>
        <dbReference type="ARBA" id="ARBA00022448"/>
    </source>
</evidence>
<protein>
    <recommendedName>
        <fullName evidence="3">Multidrug export protein MepA</fullName>
    </recommendedName>
</protein>
<evidence type="ECO:0000313" key="11">
    <source>
        <dbReference type="EMBL" id="NDL67875.1"/>
    </source>
</evidence>
<dbReference type="PIRSF" id="PIRSF006603">
    <property type="entry name" value="DinF"/>
    <property type="match status" value="1"/>
</dbReference>
<comment type="caution">
    <text evidence="11">The sequence shown here is derived from an EMBL/GenBank/DDBJ whole genome shotgun (WGS) entry which is preliminary data.</text>
</comment>
<keyword evidence="12" id="KW-1185">Reference proteome</keyword>
<dbReference type="NCBIfam" id="TIGR00797">
    <property type="entry name" value="matE"/>
    <property type="match status" value="1"/>
</dbReference>
<dbReference type="EMBL" id="JAAEEH010000022">
    <property type="protein sequence ID" value="NDL67875.1"/>
    <property type="molecule type" value="Genomic_DNA"/>
</dbReference>
<feature type="transmembrane region" description="Helical" evidence="10">
    <location>
        <begin position="137"/>
        <end position="159"/>
    </location>
</feature>
<evidence type="ECO:0000256" key="2">
    <source>
        <dbReference type="ARBA" id="ARBA00008417"/>
    </source>
</evidence>
<dbReference type="PANTHER" id="PTHR43823:SF3">
    <property type="entry name" value="MULTIDRUG EXPORT PROTEIN MEPA"/>
    <property type="match status" value="1"/>
</dbReference>
<feature type="transmembrane region" description="Helical" evidence="10">
    <location>
        <begin position="95"/>
        <end position="117"/>
    </location>
</feature>
<dbReference type="InterPro" id="IPR002528">
    <property type="entry name" value="MATE_fam"/>
</dbReference>
<dbReference type="GO" id="GO:0046677">
    <property type="term" value="P:response to antibiotic"/>
    <property type="evidence" value="ECO:0007669"/>
    <property type="project" value="UniProtKB-KW"/>
</dbReference>
<evidence type="ECO:0000256" key="9">
    <source>
        <dbReference type="ARBA" id="ARBA00023251"/>
    </source>
</evidence>
<feature type="transmembrane region" description="Helical" evidence="10">
    <location>
        <begin position="360"/>
        <end position="381"/>
    </location>
</feature>
<feature type="transmembrane region" description="Helical" evidence="10">
    <location>
        <begin position="196"/>
        <end position="216"/>
    </location>
</feature>
<evidence type="ECO:0000256" key="3">
    <source>
        <dbReference type="ARBA" id="ARBA00022106"/>
    </source>
</evidence>
<dbReference type="GO" id="GO:0015297">
    <property type="term" value="F:antiporter activity"/>
    <property type="evidence" value="ECO:0007669"/>
    <property type="project" value="InterPro"/>
</dbReference>
<name>A0A7X5HWD5_9FIRM</name>
<comment type="similarity">
    <text evidence="2">Belongs to the multi antimicrobial extrusion (MATE) (TC 2.A.66.1) family. MepA subfamily.</text>
</comment>
<keyword evidence="6 10" id="KW-0812">Transmembrane</keyword>
<accession>A0A7X5HWD5</accession>
<feature type="transmembrane region" description="Helical" evidence="10">
    <location>
        <begin position="390"/>
        <end position="409"/>
    </location>
</feature>
<keyword evidence="4" id="KW-0813">Transport</keyword>
<evidence type="ECO:0000256" key="10">
    <source>
        <dbReference type="SAM" id="Phobius"/>
    </source>
</evidence>
<evidence type="ECO:0000256" key="7">
    <source>
        <dbReference type="ARBA" id="ARBA00022989"/>
    </source>
</evidence>
<dbReference type="CDD" id="cd13143">
    <property type="entry name" value="MATE_MepA_like"/>
    <property type="match status" value="1"/>
</dbReference>
<keyword evidence="5" id="KW-1003">Cell membrane</keyword>
<feature type="transmembrane region" description="Helical" evidence="10">
    <location>
        <begin position="171"/>
        <end position="190"/>
    </location>
</feature>